<sequence>MHSATPRAAAVAAVQCATHGWDVRPTSGIKENPLPGCLLEVTRLFARPTRAEALVAALPLIDRRLTPEMLIRAAARMNISVRPGMHALGFISDLVLHAVLTESVLVDGVELRQWNPAAHRRGIGHVAQDAVIQRQSHGLHRAWCAQRGRCCRTARCEALAGGQRPAVAIS</sequence>
<keyword evidence="2" id="KW-1185">Reference proteome</keyword>
<accession>A0A1N7RM86</accession>
<evidence type="ECO:0000313" key="1">
    <source>
        <dbReference type="EMBL" id="SIT36234.1"/>
    </source>
</evidence>
<proteinExistence type="predicted"/>
<dbReference type="AlphaFoldDB" id="A0A1N7RM86"/>
<dbReference type="EMBL" id="CYGY02000008">
    <property type="protein sequence ID" value="SIT36234.1"/>
    <property type="molecule type" value="Genomic_DNA"/>
</dbReference>
<dbReference type="Proteomes" id="UP000195569">
    <property type="component" value="Unassembled WGS sequence"/>
</dbReference>
<gene>
    <name evidence="1" type="ORF">BN2476_80127</name>
</gene>
<protein>
    <submittedName>
        <fullName evidence="1">Uncharacterized protein</fullName>
    </submittedName>
</protein>
<comment type="caution">
    <text evidence="1">The sequence shown here is derived from an EMBL/GenBank/DDBJ whole genome shotgun (WGS) entry which is preliminary data.</text>
</comment>
<evidence type="ECO:0000313" key="2">
    <source>
        <dbReference type="Proteomes" id="UP000195569"/>
    </source>
</evidence>
<reference evidence="1" key="1">
    <citation type="submission" date="2016-12" db="EMBL/GenBank/DDBJ databases">
        <authorList>
            <person name="Moulin L."/>
        </authorList>
    </citation>
    <scope>NUCLEOTIDE SEQUENCE [LARGE SCALE GENOMIC DNA]</scope>
    <source>
        <strain evidence="1">STM 7183</strain>
    </source>
</reference>
<organism evidence="1 2">
    <name type="scientific">Paraburkholderia piptadeniae</name>
    <dbReference type="NCBI Taxonomy" id="1701573"/>
    <lineage>
        <taxon>Bacteria</taxon>
        <taxon>Pseudomonadati</taxon>
        <taxon>Pseudomonadota</taxon>
        <taxon>Betaproteobacteria</taxon>
        <taxon>Burkholderiales</taxon>
        <taxon>Burkholderiaceae</taxon>
        <taxon>Paraburkholderia</taxon>
    </lineage>
</organism>
<dbReference type="Gene3D" id="3.90.70.10">
    <property type="entry name" value="Cysteine proteinases"/>
    <property type="match status" value="1"/>
</dbReference>
<name>A0A1N7RM86_9BURK</name>